<accession>A0AAN5KNV8</accession>
<name>A0AAN5KNV8_LEGPN</name>
<reference evidence="1" key="2">
    <citation type="submission" date="2020-11" db="EMBL/GenBank/DDBJ databases">
        <authorList>
            <consortium name="NCBI Pathogen Detection Project"/>
        </authorList>
    </citation>
    <scope>NUCLEOTIDE SEQUENCE</scope>
    <source>
        <strain evidence="1">D3612</strain>
    </source>
</reference>
<comment type="caution">
    <text evidence="1">The sequence shown here is derived from an EMBL/GenBank/DDBJ whole genome shotgun (WGS) entry which is preliminary data.</text>
</comment>
<dbReference type="Proteomes" id="UP000861567">
    <property type="component" value="Unassembled WGS sequence"/>
</dbReference>
<evidence type="ECO:0000313" key="2">
    <source>
        <dbReference type="EMBL" id="HAT1597891.1"/>
    </source>
</evidence>
<reference evidence="1" key="1">
    <citation type="journal article" date="2018" name="Genome Biol.">
        <title>SKESA: strategic k-mer extension for scrupulous assemblies.</title>
        <authorList>
            <person name="Souvorov A."/>
            <person name="Agarwala R."/>
            <person name="Lipman D.J."/>
        </authorList>
    </citation>
    <scope>NUCLEOTIDE SEQUENCE</scope>
    <source>
        <strain evidence="1">D3612</strain>
    </source>
</reference>
<gene>
    <name evidence="1" type="ORF">I8Y58_000326</name>
    <name evidence="2" type="ORF">I8Y58_003181</name>
</gene>
<dbReference type="AlphaFoldDB" id="A0AAN5KNV8"/>
<dbReference type="EMBL" id="DACSEI010000110">
    <property type="protein sequence ID" value="HAT1597891.1"/>
    <property type="molecule type" value="Genomic_DNA"/>
</dbReference>
<evidence type="ECO:0000313" key="1">
    <source>
        <dbReference type="EMBL" id="HAT1595133.1"/>
    </source>
</evidence>
<sequence length="840" mass="95324">MYFKEWCIKTFGISTITEGKIIPITVLPTAGGNVRLDTLAQYYGGYYVSTPITGIAFSKENFTRLCQYLDQELVKTSPHLPSSIMFQQNRNHYFSQLGTNSAAQYNERLLPNIHLTFQTLQAKQEFMKKFANYYPRESFDVINNVYTIEMPPGFLSQLRDMYYKEQNINIYKRSDVDTLQEQLEHLEKLKDYILKNNLEGRLDKAQKLSLDYSNDNSINNAEYEASSAYALSLQVFAETNKDNLTQQEYNSLIYASNVLAAYDEQGNLKQSLKTDSNFTNYITRGIYFPLITSGSISIQNGWPLLSGLPTNIQNKIFTLINDNTTNILHGHPKVSLGKNNYYKMLRFLPDAHGHSETDEIVFQAGGMFHHSAMFRVIKVGVLANGQQVTDPTQIPHHYEYYKVESNLGAGCHDPDFRTKTCKGTYITKLEPFVLNGSKQLVPSATNPFTNPQKYQAEMEFTLRELISAERQLLFYRQPQLGQNGESSSVPGTPEANEWIRLNNVKQLLSGKYYPYPLNYFTKDRVDPTKIYTTTVMNQLGYLQEEGSCTIFSIKHLVHGLIGHELAALHSEFIQKSNGAEHIAVIERKIKLLKQVLEPIQISIDSNGTQLWIDAFKCYMNITVPGPIKGIEIVSSSQKGQNVIIIKDHELKKRWYELLQQQKVQFLLDPQNYKNQIAGFTHYFTNGTIPGCQITSTTITFHDPVIACLWEEYSKKSALLKTPPQFSFFPQPLQGLSMLQNLALTEANKIQSAVIAPDLMNPNQYVIKLKFPDNGSAKTFANAVENATTNKPKVTITPENEVILGEKRSAMLFKSLNVNANKILRELPQEAASGNTFNFGT</sequence>
<protein>
    <submittedName>
        <fullName evidence="1">Uncharacterized protein</fullName>
    </submittedName>
</protein>
<evidence type="ECO:0000313" key="3">
    <source>
        <dbReference type="Proteomes" id="UP000861567"/>
    </source>
</evidence>
<dbReference type="EMBL" id="DACSEI010000002">
    <property type="protein sequence ID" value="HAT1595133.1"/>
    <property type="molecule type" value="Genomic_DNA"/>
</dbReference>
<organism evidence="1 3">
    <name type="scientific">Legionella pneumophila</name>
    <dbReference type="NCBI Taxonomy" id="446"/>
    <lineage>
        <taxon>Bacteria</taxon>
        <taxon>Pseudomonadati</taxon>
        <taxon>Pseudomonadota</taxon>
        <taxon>Gammaproteobacteria</taxon>
        <taxon>Legionellales</taxon>
        <taxon>Legionellaceae</taxon>
        <taxon>Legionella</taxon>
    </lineage>
</organism>
<proteinExistence type="predicted"/>